<keyword evidence="2" id="KW-0732">Signal</keyword>
<organism evidence="3 4">
    <name type="scientific">Pseudorhizobium halotolerans</name>
    <dbReference type="NCBI Taxonomy" id="1233081"/>
    <lineage>
        <taxon>Bacteria</taxon>
        <taxon>Pseudomonadati</taxon>
        <taxon>Pseudomonadota</taxon>
        <taxon>Alphaproteobacteria</taxon>
        <taxon>Hyphomicrobiales</taxon>
        <taxon>Rhizobiaceae</taxon>
        <taxon>Rhizobium/Agrobacterium group</taxon>
        <taxon>Pseudorhizobium</taxon>
    </lineage>
</organism>
<reference evidence="3 4" key="1">
    <citation type="submission" date="2020-11" db="EMBL/GenBank/DDBJ databases">
        <authorList>
            <person name="Lassalle F."/>
        </authorList>
    </citation>
    <scope>NUCLEOTIDE SEQUENCE [LARGE SCALE GENOMIC DNA]</scope>
    <source>
        <strain evidence="3 4">AB21</strain>
    </source>
</reference>
<sequence>MKTLLVIAAAAAALSMPSLVLAQSITDIGGRDSGPPPPEAEMHRPDQGHGRDVGKEHRGAHYRIQDGRMKISFRCPDGEPAQDCADLLLQVLDRLQAGGSSEEGGYRDYDRRRPYRDR</sequence>
<evidence type="ECO:0000313" key="3">
    <source>
        <dbReference type="EMBL" id="CAD7049586.1"/>
    </source>
</evidence>
<dbReference type="Proteomes" id="UP000601041">
    <property type="component" value="Unassembled WGS sequence"/>
</dbReference>
<feature type="chain" id="PRO_5047163328" evidence="2">
    <location>
        <begin position="23"/>
        <end position="118"/>
    </location>
</feature>
<feature type="region of interest" description="Disordered" evidence="1">
    <location>
        <begin position="27"/>
        <end position="57"/>
    </location>
</feature>
<proteinExistence type="predicted"/>
<comment type="caution">
    <text evidence="3">The sequence shown here is derived from an EMBL/GenBank/DDBJ whole genome shotgun (WGS) entry which is preliminary data.</text>
</comment>
<feature type="region of interest" description="Disordered" evidence="1">
    <location>
        <begin position="98"/>
        <end position="118"/>
    </location>
</feature>
<accession>A0ABN7JUY5</accession>
<dbReference type="EMBL" id="CABFWE030000011">
    <property type="protein sequence ID" value="CAD7049586.1"/>
    <property type="molecule type" value="Genomic_DNA"/>
</dbReference>
<feature type="compositionally biased region" description="Basic and acidic residues" evidence="1">
    <location>
        <begin position="104"/>
        <end position="118"/>
    </location>
</feature>
<dbReference type="RefSeq" id="WP_142589093.1">
    <property type="nucleotide sequence ID" value="NZ_CABFWE030000011.1"/>
</dbReference>
<gene>
    <name evidence="3" type="ORF">RHAB21_04057</name>
</gene>
<name>A0ABN7JUY5_9HYPH</name>
<evidence type="ECO:0000256" key="2">
    <source>
        <dbReference type="SAM" id="SignalP"/>
    </source>
</evidence>
<evidence type="ECO:0000256" key="1">
    <source>
        <dbReference type="SAM" id="MobiDB-lite"/>
    </source>
</evidence>
<feature type="signal peptide" evidence="2">
    <location>
        <begin position="1"/>
        <end position="22"/>
    </location>
</feature>
<protein>
    <submittedName>
        <fullName evidence="3">Uncharacterized protein</fullName>
    </submittedName>
</protein>
<feature type="compositionally biased region" description="Basic and acidic residues" evidence="1">
    <location>
        <begin position="40"/>
        <end position="57"/>
    </location>
</feature>
<evidence type="ECO:0000313" key="4">
    <source>
        <dbReference type="Proteomes" id="UP000601041"/>
    </source>
</evidence>
<keyword evidence="4" id="KW-1185">Reference proteome</keyword>